<feature type="transmembrane region" description="Helical" evidence="1">
    <location>
        <begin position="243"/>
        <end position="264"/>
    </location>
</feature>
<feature type="transmembrane region" description="Helical" evidence="1">
    <location>
        <begin position="214"/>
        <end position="236"/>
    </location>
</feature>
<keyword evidence="3" id="KW-1185">Reference proteome</keyword>
<evidence type="ECO:0000256" key="1">
    <source>
        <dbReference type="SAM" id="Phobius"/>
    </source>
</evidence>
<gene>
    <name evidence="2" type="ORF">GCM10009717_06370</name>
</gene>
<feature type="transmembrane region" description="Helical" evidence="1">
    <location>
        <begin position="175"/>
        <end position="194"/>
    </location>
</feature>
<feature type="transmembrane region" description="Helical" evidence="1">
    <location>
        <begin position="87"/>
        <end position="110"/>
    </location>
</feature>
<accession>A0ABP5BG32</accession>
<sequence>MTELTDRYLFAATRSLPAAQREDLSRDLAERIADTIDARIESGASTPETAERDALVELGHPASLAATYSDRPLVLIGPRYFLIWKRLLLFLESFVPATVAAAAALGLVISGGGWEVIGAAIGIGINVAVQLAFWTTAVFAMIERFGTGTDAELGWTPEHLPQLPEVRRPHRRADLIASLVWLAIAAGFLVWQQFGVVWIDGERAAVPLLAPDLWSFWLPYVFALIALEAAFAVWIYRSDWNWANALVNVVLNAAFAIPAVWLFVEGRLVSAEFLAVIEPHLDADAEWVLSVIFVAGVVAACVWDSIDGIVKAARGGGRGTLDFPGNRSPRPAERSTGR</sequence>
<reference evidence="3" key="1">
    <citation type="journal article" date="2019" name="Int. J. Syst. Evol. Microbiol.">
        <title>The Global Catalogue of Microorganisms (GCM) 10K type strain sequencing project: providing services to taxonomists for standard genome sequencing and annotation.</title>
        <authorList>
            <consortium name="The Broad Institute Genomics Platform"/>
            <consortium name="The Broad Institute Genome Sequencing Center for Infectious Disease"/>
            <person name="Wu L."/>
            <person name="Ma J."/>
        </authorList>
    </citation>
    <scope>NUCLEOTIDE SEQUENCE [LARGE SCALE GENOMIC DNA]</scope>
    <source>
        <strain evidence="3">JCM 13584</strain>
    </source>
</reference>
<protein>
    <submittedName>
        <fullName evidence="2">Uncharacterized protein</fullName>
    </submittedName>
</protein>
<proteinExistence type="predicted"/>
<name>A0ABP5BG32_9MICO</name>
<feature type="transmembrane region" description="Helical" evidence="1">
    <location>
        <begin position="287"/>
        <end position="306"/>
    </location>
</feature>
<keyword evidence="1" id="KW-0812">Transmembrane</keyword>
<keyword evidence="1" id="KW-1133">Transmembrane helix</keyword>
<dbReference type="RefSeq" id="WP_157414781.1">
    <property type="nucleotide sequence ID" value="NZ_BAAAMK010000001.1"/>
</dbReference>
<comment type="caution">
    <text evidence="2">The sequence shown here is derived from an EMBL/GenBank/DDBJ whole genome shotgun (WGS) entry which is preliminary data.</text>
</comment>
<dbReference type="NCBIfam" id="NF038403">
    <property type="entry name" value="perm_prefix_1"/>
    <property type="match status" value="1"/>
</dbReference>
<feature type="transmembrane region" description="Helical" evidence="1">
    <location>
        <begin position="116"/>
        <end position="142"/>
    </location>
</feature>
<organism evidence="2 3">
    <name type="scientific">Agromyces allii</name>
    <dbReference type="NCBI Taxonomy" id="393607"/>
    <lineage>
        <taxon>Bacteria</taxon>
        <taxon>Bacillati</taxon>
        <taxon>Actinomycetota</taxon>
        <taxon>Actinomycetes</taxon>
        <taxon>Micrococcales</taxon>
        <taxon>Microbacteriaceae</taxon>
        <taxon>Agromyces</taxon>
    </lineage>
</organism>
<dbReference type="EMBL" id="BAAAMK010000001">
    <property type="protein sequence ID" value="GAA1942740.1"/>
    <property type="molecule type" value="Genomic_DNA"/>
</dbReference>
<dbReference type="InterPro" id="IPR047928">
    <property type="entry name" value="Perm_prefix_1"/>
</dbReference>
<evidence type="ECO:0000313" key="2">
    <source>
        <dbReference type="EMBL" id="GAA1942740.1"/>
    </source>
</evidence>
<evidence type="ECO:0000313" key="3">
    <source>
        <dbReference type="Proteomes" id="UP001499954"/>
    </source>
</evidence>
<dbReference type="Proteomes" id="UP001499954">
    <property type="component" value="Unassembled WGS sequence"/>
</dbReference>
<keyword evidence="1" id="KW-0472">Membrane</keyword>